<organism evidence="1">
    <name type="scientific">marine sediment metagenome</name>
    <dbReference type="NCBI Taxonomy" id="412755"/>
    <lineage>
        <taxon>unclassified sequences</taxon>
        <taxon>metagenomes</taxon>
        <taxon>ecological metagenomes</taxon>
    </lineage>
</organism>
<comment type="caution">
    <text evidence="1">The sequence shown here is derived from an EMBL/GenBank/DDBJ whole genome shotgun (WGS) entry which is preliminary data.</text>
</comment>
<feature type="non-terminal residue" evidence="1">
    <location>
        <position position="1"/>
    </location>
</feature>
<proteinExistence type="predicted"/>
<sequence>AGGEFSLVCAVSNFKKIVNMIKDQTCYPKERELMLAAT</sequence>
<dbReference type="EMBL" id="BARV01009033">
    <property type="protein sequence ID" value="GAI11384.1"/>
    <property type="molecule type" value="Genomic_DNA"/>
</dbReference>
<dbReference type="AlphaFoldDB" id="X1MYD9"/>
<name>X1MYD9_9ZZZZ</name>
<evidence type="ECO:0000313" key="1">
    <source>
        <dbReference type="EMBL" id="GAI11384.1"/>
    </source>
</evidence>
<reference evidence="1" key="1">
    <citation type="journal article" date="2014" name="Front. Microbiol.">
        <title>High frequency of phylogenetically diverse reductive dehalogenase-homologous genes in deep subseafloor sedimentary metagenomes.</title>
        <authorList>
            <person name="Kawai M."/>
            <person name="Futagami T."/>
            <person name="Toyoda A."/>
            <person name="Takaki Y."/>
            <person name="Nishi S."/>
            <person name="Hori S."/>
            <person name="Arai W."/>
            <person name="Tsubouchi T."/>
            <person name="Morono Y."/>
            <person name="Uchiyama I."/>
            <person name="Ito T."/>
            <person name="Fujiyama A."/>
            <person name="Inagaki F."/>
            <person name="Takami H."/>
        </authorList>
    </citation>
    <scope>NUCLEOTIDE SEQUENCE</scope>
    <source>
        <strain evidence="1">Expedition CK06-06</strain>
    </source>
</reference>
<accession>X1MYD9</accession>
<protein>
    <submittedName>
        <fullName evidence="1">Uncharacterized protein</fullName>
    </submittedName>
</protein>
<gene>
    <name evidence="1" type="ORF">S06H3_17961</name>
</gene>